<feature type="compositionally biased region" description="Low complexity" evidence="2">
    <location>
        <begin position="45"/>
        <end position="54"/>
    </location>
</feature>
<feature type="compositionally biased region" description="Polar residues" evidence="2">
    <location>
        <begin position="1"/>
        <end position="13"/>
    </location>
</feature>
<organism evidence="3 4">
    <name type="scientific">Blattamonas nauphoetae</name>
    <dbReference type="NCBI Taxonomy" id="2049346"/>
    <lineage>
        <taxon>Eukaryota</taxon>
        <taxon>Metamonada</taxon>
        <taxon>Preaxostyla</taxon>
        <taxon>Oxymonadida</taxon>
        <taxon>Blattamonas</taxon>
    </lineage>
</organism>
<dbReference type="PANTHER" id="PTHR40515">
    <property type="entry name" value="CILIA- AND FLAGELLA-ASSOCIATED PROTEIN 157"/>
    <property type="match status" value="1"/>
</dbReference>
<dbReference type="EMBL" id="JARBJD010000154">
    <property type="protein sequence ID" value="KAK2949562.1"/>
    <property type="molecule type" value="Genomic_DNA"/>
</dbReference>
<gene>
    <name evidence="3" type="ORF">BLNAU_15544</name>
</gene>
<keyword evidence="1" id="KW-0175">Coiled coil</keyword>
<feature type="region of interest" description="Disordered" evidence="2">
    <location>
        <begin position="1"/>
        <end position="67"/>
    </location>
</feature>
<evidence type="ECO:0000256" key="1">
    <source>
        <dbReference type="SAM" id="Coils"/>
    </source>
</evidence>
<feature type="region of interest" description="Disordered" evidence="2">
    <location>
        <begin position="202"/>
        <end position="272"/>
    </location>
</feature>
<feature type="coiled-coil region" evidence="1">
    <location>
        <begin position="71"/>
        <end position="178"/>
    </location>
</feature>
<evidence type="ECO:0000313" key="3">
    <source>
        <dbReference type="EMBL" id="KAK2949562.1"/>
    </source>
</evidence>
<keyword evidence="4" id="KW-1185">Reference proteome</keyword>
<accession>A0ABQ9XE24</accession>
<evidence type="ECO:0000256" key="2">
    <source>
        <dbReference type="SAM" id="MobiDB-lite"/>
    </source>
</evidence>
<proteinExistence type="predicted"/>
<sequence>MSSKRNSTISVTTHEPHPPTSDSRNQARPSSIRSRTVNETNGKNTPDSTSTDTSLLDEDSVEKPVVDPKKIDELVKLNEQIQDSIEAVQDRCLSIARQNEIELVKRFQEKLADAQKEIEELKKKEPELDAHHWMHKYKESVNEVEKLRAEAIRLDKLNDILEKEVKMLRTELHAGQSELDHQTMRMSSVVRRSQNLSEALQTLRESRRSSDGYDTAQPALSERGVHRAGSSERSTRGAATERSRGGAFFTSQQGNNRRYAREMDSTRESSVRQSTLRSLGASTAAPNLADPAYLTPAYLQQQNDNLRQLVAKEKRNASSIRNSHLQALAQKTELQVHLQQCIAETEAEMARNDARRMKHTPESRRRVMELLLSRKRVLDILNDKQYPTLVYIRNSIANISGQSEEDLLNAVFARERAVVQEMREKGVKTWVETWREDDQA</sequence>
<feature type="compositionally biased region" description="Basic and acidic residues" evidence="2">
    <location>
        <begin position="223"/>
        <end position="244"/>
    </location>
</feature>
<evidence type="ECO:0000313" key="4">
    <source>
        <dbReference type="Proteomes" id="UP001281761"/>
    </source>
</evidence>
<dbReference type="PANTHER" id="PTHR40515:SF1">
    <property type="entry name" value="CILIA- AND FLAGELLA-ASSOCIATED PROTEIN 157"/>
    <property type="match status" value="1"/>
</dbReference>
<protein>
    <submittedName>
        <fullName evidence="3">Uncharacterized protein</fullName>
    </submittedName>
</protein>
<dbReference type="Proteomes" id="UP001281761">
    <property type="component" value="Unassembled WGS sequence"/>
</dbReference>
<reference evidence="3 4" key="1">
    <citation type="journal article" date="2022" name="bioRxiv">
        <title>Genomics of Preaxostyla Flagellates Illuminates Evolutionary Transitions and the Path Towards Mitochondrial Loss.</title>
        <authorList>
            <person name="Novak L.V.F."/>
            <person name="Treitli S.C."/>
            <person name="Pyrih J."/>
            <person name="Halakuc P."/>
            <person name="Pipaliya S.V."/>
            <person name="Vacek V."/>
            <person name="Brzon O."/>
            <person name="Soukal P."/>
            <person name="Eme L."/>
            <person name="Dacks J.B."/>
            <person name="Karnkowska A."/>
            <person name="Elias M."/>
            <person name="Hampl V."/>
        </authorList>
    </citation>
    <scope>NUCLEOTIDE SEQUENCE [LARGE SCALE GENOMIC DNA]</scope>
    <source>
        <strain evidence="3">NAU3</strain>
        <tissue evidence="3">Gut</tissue>
    </source>
</reference>
<feature type="compositionally biased region" description="Basic and acidic residues" evidence="2">
    <location>
        <begin position="259"/>
        <end position="270"/>
    </location>
</feature>
<feature type="compositionally biased region" description="Polar residues" evidence="2">
    <location>
        <begin position="20"/>
        <end position="44"/>
    </location>
</feature>
<name>A0ABQ9XE24_9EUKA</name>
<comment type="caution">
    <text evidence="3">The sequence shown here is derived from an EMBL/GenBank/DDBJ whole genome shotgun (WGS) entry which is preliminary data.</text>
</comment>